<dbReference type="GO" id="GO:0006450">
    <property type="term" value="P:regulation of translational fidelity"/>
    <property type="evidence" value="ECO:0007669"/>
    <property type="project" value="TreeGrafter"/>
</dbReference>
<proteinExistence type="inferred from homology"/>
<evidence type="ECO:0000256" key="9">
    <source>
        <dbReference type="ARBA" id="ARBA00022741"/>
    </source>
</evidence>
<dbReference type="InterPro" id="IPR050156">
    <property type="entry name" value="TC-AMP_synthase_SUA5"/>
</dbReference>
<dbReference type="PIRSF" id="PIRSF004930">
    <property type="entry name" value="Tln_factor_SUA5"/>
    <property type="match status" value="1"/>
</dbReference>
<dbReference type="PROSITE" id="PS51163">
    <property type="entry name" value="YRDC"/>
    <property type="match status" value="1"/>
</dbReference>
<dbReference type="InterPro" id="IPR006070">
    <property type="entry name" value="Sua5-like_dom"/>
</dbReference>
<feature type="binding site" evidence="14">
    <location>
        <position position="64"/>
    </location>
    <ligand>
        <name>L-threonine</name>
        <dbReference type="ChEBI" id="CHEBI:57926"/>
    </ligand>
</feature>
<feature type="domain" description="YrdC-like" evidence="15">
    <location>
        <begin position="10"/>
        <end position="208"/>
    </location>
</feature>
<protein>
    <recommendedName>
        <fullName evidence="4 13">Threonylcarbamoyl-AMP synthase</fullName>
        <shortName evidence="13">TC-AMP synthase</shortName>
        <ecNumber evidence="3 13">2.7.7.87</ecNumber>
    </recommendedName>
    <alternativeName>
        <fullName evidence="11 13">L-threonylcarbamoyladenylate synthase</fullName>
    </alternativeName>
</protein>
<feature type="binding site" evidence="14">
    <location>
        <position position="118"/>
    </location>
    <ligand>
        <name>ATP</name>
        <dbReference type="ChEBI" id="CHEBI:30616"/>
    </ligand>
</feature>
<dbReference type="InterPro" id="IPR017945">
    <property type="entry name" value="DHBP_synth_RibB-like_a/b_dom"/>
</dbReference>
<comment type="catalytic activity">
    <reaction evidence="12 13">
        <text>L-threonine + hydrogencarbonate + ATP = L-threonylcarbamoyladenylate + diphosphate + H2O</text>
        <dbReference type="Rhea" id="RHEA:36407"/>
        <dbReference type="ChEBI" id="CHEBI:15377"/>
        <dbReference type="ChEBI" id="CHEBI:17544"/>
        <dbReference type="ChEBI" id="CHEBI:30616"/>
        <dbReference type="ChEBI" id="CHEBI:33019"/>
        <dbReference type="ChEBI" id="CHEBI:57926"/>
        <dbReference type="ChEBI" id="CHEBI:73682"/>
        <dbReference type="EC" id="2.7.7.87"/>
    </reaction>
</comment>
<dbReference type="PANTHER" id="PTHR17490:SF16">
    <property type="entry name" value="THREONYLCARBAMOYL-AMP SYNTHASE"/>
    <property type="match status" value="1"/>
</dbReference>
<evidence type="ECO:0000256" key="1">
    <source>
        <dbReference type="ARBA" id="ARBA00004496"/>
    </source>
</evidence>
<comment type="similarity">
    <text evidence="2 13">Belongs to the SUA5 family.</text>
</comment>
<dbReference type="EMBL" id="SJPM01000006">
    <property type="protein sequence ID" value="TWT95721.1"/>
    <property type="molecule type" value="Genomic_DNA"/>
</dbReference>
<dbReference type="GO" id="GO:0061710">
    <property type="term" value="F:L-threonylcarbamoyladenylate synthase"/>
    <property type="evidence" value="ECO:0007669"/>
    <property type="project" value="UniProtKB-EC"/>
</dbReference>
<evidence type="ECO:0000259" key="15">
    <source>
        <dbReference type="PROSITE" id="PS51163"/>
    </source>
</evidence>
<keyword evidence="6 13" id="KW-0808">Transferase</keyword>
<evidence type="ECO:0000256" key="13">
    <source>
        <dbReference type="PIRNR" id="PIRNR004930"/>
    </source>
</evidence>
<dbReference type="RefSeq" id="WP_231603131.1">
    <property type="nucleotide sequence ID" value="NZ_SJPM01000006.1"/>
</dbReference>
<keyword evidence="8 13" id="KW-0548">Nucleotidyltransferase</keyword>
<dbReference type="AlphaFoldDB" id="A0A5C6A9J9"/>
<evidence type="ECO:0000256" key="3">
    <source>
        <dbReference type="ARBA" id="ARBA00012584"/>
    </source>
</evidence>
<comment type="function">
    <text evidence="13">Required for the formation of a threonylcarbamoyl group on adenosine at position 37 (t(6)A37) in tRNAs that read codons beginning with adenine.</text>
</comment>
<dbReference type="Gene3D" id="3.40.50.11030">
    <property type="entry name" value="Threonylcarbamoyl-AMP synthase, C-terminal domain"/>
    <property type="match status" value="1"/>
</dbReference>
<dbReference type="GO" id="GO:0000049">
    <property type="term" value="F:tRNA binding"/>
    <property type="evidence" value="ECO:0007669"/>
    <property type="project" value="TreeGrafter"/>
</dbReference>
<comment type="subcellular location">
    <subcellularLocation>
        <location evidence="1 13">Cytoplasm</location>
    </subcellularLocation>
</comment>
<gene>
    <name evidence="16" type="primary">ywlC</name>
    <name evidence="16" type="ORF">Pla100_33630</name>
</gene>
<keyword evidence="17" id="KW-1185">Reference proteome</keyword>
<evidence type="ECO:0000313" key="17">
    <source>
        <dbReference type="Proteomes" id="UP000316213"/>
    </source>
</evidence>
<feature type="binding site" evidence="14">
    <location>
        <position position="158"/>
    </location>
    <ligand>
        <name>ATP</name>
        <dbReference type="ChEBI" id="CHEBI:30616"/>
    </ligand>
</feature>
<evidence type="ECO:0000256" key="12">
    <source>
        <dbReference type="ARBA" id="ARBA00048366"/>
    </source>
</evidence>
<dbReference type="InterPro" id="IPR010923">
    <property type="entry name" value="T(6)A37_SUA5"/>
</dbReference>
<dbReference type="GO" id="GO:0008033">
    <property type="term" value="P:tRNA processing"/>
    <property type="evidence" value="ECO:0007669"/>
    <property type="project" value="UniProtKB-KW"/>
</dbReference>
<feature type="binding site" evidence="14">
    <location>
        <position position="148"/>
    </location>
    <ligand>
        <name>L-threonine</name>
        <dbReference type="ChEBI" id="CHEBI:57926"/>
    </ligand>
</feature>
<evidence type="ECO:0000256" key="7">
    <source>
        <dbReference type="ARBA" id="ARBA00022694"/>
    </source>
</evidence>
<evidence type="ECO:0000256" key="14">
    <source>
        <dbReference type="PIRSR" id="PIRSR004930-1"/>
    </source>
</evidence>
<keyword evidence="9 13" id="KW-0547">Nucleotide-binding</keyword>
<sequence length="357" mass="38112">MHPKIYSANPSAIARAAEALLSGELVGLPTETVYGLAARGDDARAVESIFVAKGRPRQNPLILHVAHPDDARRLLADDLSAIQSRRLLCLQAFWPGPLTLIAPKHPAVLDAVTAGGDTVAVRVPDHPIALAVLREMDRQNGGPVPLAAPSANVSNYVSPTTAEHVADGLGEHVAMILDGGDCLVGIESTIVYLGTDELAPRILRSGRISELDLVARLDEPLAAHLEPQPHPAPERYEEPMIAAPGQFAKHYSPRAEVILLPAHGGNATGPVPHHDPTTLRIGFHSMADSDAAGVPCSDDRVWTFAPDGRLETAASNLYRVLRLADQQHFQRIEIVGCGEEGIGVAIMDRLRRAAGRD</sequence>
<dbReference type="NCBIfam" id="TIGR00057">
    <property type="entry name" value="L-threonylcarbamoyladenylate synthase"/>
    <property type="match status" value="1"/>
</dbReference>
<evidence type="ECO:0000313" key="16">
    <source>
        <dbReference type="EMBL" id="TWT95721.1"/>
    </source>
</evidence>
<feature type="binding site" evidence="14">
    <location>
        <position position="55"/>
    </location>
    <ligand>
        <name>ATP</name>
        <dbReference type="ChEBI" id="CHEBI:30616"/>
    </ligand>
</feature>
<organism evidence="16 17">
    <name type="scientific">Neorhodopirellula pilleata</name>
    <dbReference type="NCBI Taxonomy" id="2714738"/>
    <lineage>
        <taxon>Bacteria</taxon>
        <taxon>Pseudomonadati</taxon>
        <taxon>Planctomycetota</taxon>
        <taxon>Planctomycetia</taxon>
        <taxon>Pirellulales</taxon>
        <taxon>Pirellulaceae</taxon>
        <taxon>Neorhodopirellula</taxon>
    </lineage>
</organism>
<keyword evidence="5 13" id="KW-0963">Cytoplasm</keyword>
<evidence type="ECO:0000256" key="6">
    <source>
        <dbReference type="ARBA" id="ARBA00022679"/>
    </source>
</evidence>
<dbReference type="SUPFAM" id="SSF55821">
    <property type="entry name" value="YrdC/RibB"/>
    <property type="match status" value="1"/>
</dbReference>
<feature type="binding site" evidence="14">
    <location>
        <position position="122"/>
    </location>
    <ligand>
        <name>L-threonine</name>
        <dbReference type="ChEBI" id="CHEBI:57926"/>
    </ligand>
</feature>
<dbReference type="GO" id="GO:0005737">
    <property type="term" value="C:cytoplasm"/>
    <property type="evidence" value="ECO:0007669"/>
    <property type="project" value="UniProtKB-SubCell"/>
</dbReference>
<dbReference type="GO" id="GO:0005524">
    <property type="term" value="F:ATP binding"/>
    <property type="evidence" value="ECO:0007669"/>
    <property type="project" value="UniProtKB-UniRule"/>
</dbReference>
<evidence type="ECO:0000256" key="8">
    <source>
        <dbReference type="ARBA" id="ARBA00022695"/>
    </source>
</evidence>
<comment type="caution">
    <text evidence="16">The sequence shown here is derived from an EMBL/GenBank/DDBJ whole genome shotgun (WGS) entry which is preliminary data.</text>
</comment>
<keyword evidence="7 13" id="KW-0819">tRNA processing</keyword>
<dbReference type="PANTHER" id="PTHR17490">
    <property type="entry name" value="SUA5"/>
    <property type="match status" value="1"/>
</dbReference>
<feature type="binding site" evidence="14">
    <location>
        <position position="59"/>
    </location>
    <ligand>
        <name>ATP</name>
        <dbReference type="ChEBI" id="CHEBI:30616"/>
    </ligand>
</feature>
<name>A0A5C6A9J9_9BACT</name>
<evidence type="ECO:0000256" key="4">
    <source>
        <dbReference type="ARBA" id="ARBA00015492"/>
    </source>
</evidence>
<feature type="binding site" evidence="14">
    <location>
        <position position="251"/>
    </location>
    <ligand>
        <name>ATP</name>
        <dbReference type="ChEBI" id="CHEBI:30616"/>
    </ligand>
</feature>
<feature type="binding site" evidence="14">
    <location>
        <position position="188"/>
    </location>
    <ligand>
        <name>L-threonine</name>
        <dbReference type="ChEBI" id="CHEBI:57926"/>
    </ligand>
</feature>
<dbReference type="Pfam" id="PF03481">
    <property type="entry name" value="Sua5_C"/>
    <property type="match status" value="1"/>
</dbReference>
<dbReference type="InterPro" id="IPR038385">
    <property type="entry name" value="Sua5/YwlC_C"/>
</dbReference>
<dbReference type="Gene3D" id="3.90.870.10">
    <property type="entry name" value="DHBP synthase"/>
    <property type="match status" value="1"/>
</dbReference>
<evidence type="ECO:0000256" key="5">
    <source>
        <dbReference type="ARBA" id="ARBA00022490"/>
    </source>
</evidence>
<dbReference type="GO" id="GO:0003725">
    <property type="term" value="F:double-stranded RNA binding"/>
    <property type="evidence" value="ECO:0007669"/>
    <property type="project" value="UniProtKB-UniRule"/>
</dbReference>
<feature type="binding site" evidence="14">
    <location>
        <position position="32"/>
    </location>
    <ligand>
        <name>L-threonine</name>
        <dbReference type="ChEBI" id="CHEBI:57926"/>
    </ligand>
</feature>
<dbReference type="InterPro" id="IPR005145">
    <property type="entry name" value="Sua5_C"/>
</dbReference>
<accession>A0A5C6A9J9</accession>
<feature type="binding site" evidence="14">
    <location>
        <position position="150"/>
    </location>
    <ligand>
        <name>ATP</name>
        <dbReference type="ChEBI" id="CHEBI:30616"/>
    </ligand>
</feature>
<feature type="binding site" evidence="14">
    <location>
        <position position="204"/>
    </location>
    <ligand>
        <name>ATP</name>
        <dbReference type="ChEBI" id="CHEBI:30616"/>
    </ligand>
</feature>
<dbReference type="Proteomes" id="UP000316213">
    <property type="component" value="Unassembled WGS sequence"/>
</dbReference>
<keyword evidence="10 13" id="KW-0067">ATP-binding</keyword>
<evidence type="ECO:0000256" key="2">
    <source>
        <dbReference type="ARBA" id="ARBA00007663"/>
    </source>
</evidence>
<reference evidence="16 17" key="1">
    <citation type="submission" date="2019-02" db="EMBL/GenBank/DDBJ databases">
        <title>Deep-cultivation of Planctomycetes and their phenomic and genomic characterization uncovers novel biology.</title>
        <authorList>
            <person name="Wiegand S."/>
            <person name="Jogler M."/>
            <person name="Boedeker C."/>
            <person name="Pinto D."/>
            <person name="Vollmers J."/>
            <person name="Rivas-Marin E."/>
            <person name="Kohn T."/>
            <person name="Peeters S.H."/>
            <person name="Heuer A."/>
            <person name="Rast P."/>
            <person name="Oberbeckmann S."/>
            <person name="Bunk B."/>
            <person name="Jeske O."/>
            <person name="Meyerdierks A."/>
            <person name="Storesund J.E."/>
            <person name="Kallscheuer N."/>
            <person name="Luecker S."/>
            <person name="Lage O.M."/>
            <person name="Pohl T."/>
            <person name="Merkel B.J."/>
            <person name="Hornburger P."/>
            <person name="Mueller R.-W."/>
            <person name="Bruemmer F."/>
            <person name="Labrenz M."/>
            <person name="Spormann A.M."/>
            <person name="Op Den Camp H."/>
            <person name="Overmann J."/>
            <person name="Amann R."/>
            <person name="Jetten M.S.M."/>
            <person name="Mascher T."/>
            <person name="Medema M.H."/>
            <person name="Devos D.P."/>
            <person name="Kaster A.-K."/>
            <person name="Ovreas L."/>
            <person name="Rohde M."/>
            <person name="Galperin M.Y."/>
            <person name="Jogler C."/>
        </authorList>
    </citation>
    <scope>NUCLEOTIDE SEQUENCE [LARGE SCALE GENOMIC DNA]</scope>
    <source>
        <strain evidence="16 17">Pla100</strain>
    </source>
</reference>
<dbReference type="Pfam" id="PF01300">
    <property type="entry name" value="Sua5_yciO_yrdC"/>
    <property type="match status" value="1"/>
</dbReference>
<dbReference type="EC" id="2.7.7.87" evidence="3 13"/>
<evidence type="ECO:0000256" key="10">
    <source>
        <dbReference type="ARBA" id="ARBA00022840"/>
    </source>
</evidence>
<evidence type="ECO:0000256" key="11">
    <source>
        <dbReference type="ARBA" id="ARBA00029774"/>
    </source>
</evidence>